<comment type="catalytic activity">
    <reaction evidence="1">
        <text>a 4-O-methyl-thymidine in DNA + L-cysteinyl-[protein] = a thymidine in DNA + S-methyl-L-cysteinyl-[protein]</text>
        <dbReference type="Rhea" id="RHEA:53428"/>
        <dbReference type="Rhea" id="RHEA-COMP:10131"/>
        <dbReference type="Rhea" id="RHEA-COMP:10132"/>
        <dbReference type="Rhea" id="RHEA-COMP:13555"/>
        <dbReference type="Rhea" id="RHEA-COMP:13556"/>
        <dbReference type="ChEBI" id="CHEBI:29950"/>
        <dbReference type="ChEBI" id="CHEBI:82612"/>
        <dbReference type="ChEBI" id="CHEBI:137386"/>
        <dbReference type="ChEBI" id="CHEBI:137387"/>
        <dbReference type="EC" id="2.1.1.63"/>
    </reaction>
</comment>
<dbReference type="GO" id="GO:0003700">
    <property type="term" value="F:DNA-binding transcription factor activity"/>
    <property type="evidence" value="ECO:0007669"/>
    <property type="project" value="InterPro"/>
</dbReference>
<dbReference type="PIRSF" id="PIRSF000409">
    <property type="entry name" value="Ada"/>
    <property type="match status" value="1"/>
</dbReference>
<keyword evidence="7" id="KW-0804">Transcription</keyword>
<evidence type="ECO:0000256" key="11">
    <source>
        <dbReference type="PIRSR" id="PIRSR000409-3"/>
    </source>
</evidence>
<dbReference type="GO" id="GO:0043565">
    <property type="term" value="F:sequence-specific DNA binding"/>
    <property type="evidence" value="ECO:0007669"/>
    <property type="project" value="InterPro"/>
</dbReference>
<keyword evidence="2 13" id="KW-0489">Methyltransferase</keyword>
<dbReference type="CDD" id="cd06445">
    <property type="entry name" value="ATase"/>
    <property type="match status" value="1"/>
</dbReference>
<dbReference type="SUPFAM" id="SSF53155">
    <property type="entry name" value="Methylated DNA-protein cysteine methyltransferase domain"/>
    <property type="match status" value="1"/>
</dbReference>
<dbReference type="InterPro" id="IPR004026">
    <property type="entry name" value="Ada_DNA_repair_Zn-bd"/>
</dbReference>
<dbReference type="Pfam" id="PF12833">
    <property type="entry name" value="HTH_18"/>
    <property type="match status" value="1"/>
</dbReference>
<feature type="binding site" evidence="11">
    <location>
        <position position="40"/>
    </location>
    <ligand>
        <name>Zn(2+)</name>
        <dbReference type="ChEBI" id="CHEBI:29105"/>
    </ligand>
</feature>
<dbReference type="FunFam" id="1.10.10.10:FF:000410">
    <property type="entry name" value="ADA regulatory protein, putative"/>
    <property type="match status" value="1"/>
</dbReference>
<dbReference type="SUPFAM" id="SSF46689">
    <property type="entry name" value="Homeodomain-like"/>
    <property type="match status" value="2"/>
</dbReference>
<gene>
    <name evidence="13" type="ORF">GGR16_004385</name>
</gene>
<keyword evidence="3 13" id="KW-0808">Transferase</keyword>
<dbReference type="RefSeq" id="WP_183318121.1">
    <property type="nucleotide sequence ID" value="NZ_JACIEN010000007.1"/>
</dbReference>
<keyword evidence="11" id="KW-0479">Metal-binding</keyword>
<dbReference type="InterPro" id="IPR009057">
    <property type="entry name" value="Homeodomain-like_sf"/>
</dbReference>
<dbReference type="SUPFAM" id="SSF57884">
    <property type="entry name" value="Ada DNA repair protein, N-terminal domain (N-Ada 10)"/>
    <property type="match status" value="1"/>
</dbReference>
<dbReference type="InterPro" id="IPR001497">
    <property type="entry name" value="MethylDNA_cys_MeTrfase_AS"/>
</dbReference>
<dbReference type="SMART" id="SM00342">
    <property type="entry name" value="HTH_ARAC"/>
    <property type="match status" value="1"/>
</dbReference>
<evidence type="ECO:0000256" key="1">
    <source>
        <dbReference type="ARBA" id="ARBA00001286"/>
    </source>
</evidence>
<feature type="binding site" evidence="11">
    <location>
        <position position="44"/>
    </location>
    <ligand>
        <name>Zn(2+)</name>
        <dbReference type="ChEBI" id="CHEBI:29105"/>
    </ligand>
</feature>
<evidence type="ECO:0000256" key="4">
    <source>
        <dbReference type="ARBA" id="ARBA00022763"/>
    </source>
</evidence>
<dbReference type="GO" id="GO:0006281">
    <property type="term" value="P:DNA repair"/>
    <property type="evidence" value="ECO:0007669"/>
    <property type="project" value="UniProtKB-KW"/>
</dbReference>
<comment type="caution">
    <text evidence="13">The sequence shown here is derived from an EMBL/GenBank/DDBJ whole genome shotgun (WGS) entry which is preliminary data.</text>
</comment>
<evidence type="ECO:0000313" key="14">
    <source>
        <dbReference type="Proteomes" id="UP000577362"/>
    </source>
</evidence>
<dbReference type="Gene3D" id="1.10.10.60">
    <property type="entry name" value="Homeodomain-like"/>
    <property type="match status" value="2"/>
</dbReference>
<dbReference type="EMBL" id="JACIEN010000007">
    <property type="protein sequence ID" value="MBB4019334.1"/>
    <property type="molecule type" value="Genomic_DNA"/>
</dbReference>
<dbReference type="GO" id="GO:0008270">
    <property type="term" value="F:zinc ion binding"/>
    <property type="evidence" value="ECO:0007669"/>
    <property type="project" value="InterPro"/>
</dbReference>
<dbReference type="EC" id="2.1.1.63" evidence="13"/>
<dbReference type="Gene3D" id="3.30.160.70">
    <property type="entry name" value="Methylated DNA-protein cysteine methyltransferase domain"/>
    <property type="match status" value="1"/>
</dbReference>
<evidence type="ECO:0000256" key="10">
    <source>
        <dbReference type="PIRSR" id="PIRSR000409-1"/>
    </source>
</evidence>
<evidence type="ECO:0000256" key="5">
    <source>
        <dbReference type="ARBA" id="ARBA00023015"/>
    </source>
</evidence>
<dbReference type="InterPro" id="IPR036217">
    <property type="entry name" value="MethylDNA_cys_MeTrfase_DNAb"/>
</dbReference>
<dbReference type="InterPro" id="IPR014048">
    <property type="entry name" value="MethylDNA_cys_MeTrfase_DNA-bd"/>
</dbReference>
<keyword evidence="4" id="KW-0227">DNA damage</keyword>
<dbReference type="Pfam" id="PF02805">
    <property type="entry name" value="Ada_Zn_binding"/>
    <property type="match status" value="1"/>
</dbReference>
<feature type="binding site" evidence="11">
    <location>
        <position position="74"/>
    </location>
    <ligand>
        <name>Zn(2+)</name>
        <dbReference type="ChEBI" id="CHEBI:29105"/>
    </ligand>
</feature>
<evidence type="ECO:0000256" key="6">
    <source>
        <dbReference type="ARBA" id="ARBA00023159"/>
    </source>
</evidence>
<protein>
    <submittedName>
        <fullName evidence="13">AraC family transcriptional regulator of adaptative response/methylated-DNA-[protein]-cysteine methyltransferase</fullName>
        <ecNumber evidence="13">2.1.1.63</ecNumber>
    </submittedName>
</protein>
<dbReference type="InterPro" id="IPR016221">
    <property type="entry name" value="Bifunct_regulatory_prot_Ada"/>
</dbReference>
<dbReference type="SUPFAM" id="SSF46767">
    <property type="entry name" value="Methylated DNA-protein cysteine methyltransferase, C-terminal domain"/>
    <property type="match status" value="1"/>
</dbReference>
<evidence type="ECO:0000256" key="2">
    <source>
        <dbReference type="ARBA" id="ARBA00022603"/>
    </source>
</evidence>
<keyword evidence="8" id="KW-0234">DNA repair</keyword>
<keyword evidence="5" id="KW-0805">Transcription regulation</keyword>
<feature type="active site" description="Nucleophile; methyl group acceptor from either O6-methylguanine or O4-methylthymine" evidence="10">
    <location>
        <position position="327"/>
    </location>
</feature>
<dbReference type="Proteomes" id="UP000577362">
    <property type="component" value="Unassembled WGS sequence"/>
</dbReference>
<evidence type="ECO:0000259" key="12">
    <source>
        <dbReference type="PROSITE" id="PS01124"/>
    </source>
</evidence>
<dbReference type="GO" id="GO:0003908">
    <property type="term" value="F:methylated-DNA-[protein]-cysteine S-methyltransferase activity"/>
    <property type="evidence" value="ECO:0007669"/>
    <property type="project" value="UniProtKB-EC"/>
</dbReference>
<dbReference type="InterPro" id="IPR018060">
    <property type="entry name" value="HTH_AraC"/>
</dbReference>
<proteinExistence type="predicted"/>
<keyword evidence="6" id="KW-0010">Activator</keyword>
<dbReference type="PANTHER" id="PTHR10815:SF14">
    <property type="entry name" value="BIFUNCTIONAL TRANSCRIPTIONAL ACTIVATOR_DNA REPAIR ENZYME ADA"/>
    <property type="match status" value="1"/>
</dbReference>
<evidence type="ECO:0000256" key="8">
    <source>
        <dbReference type="ARBA" id="ARBA00023204"/>
    </source>
</evidence>
<evidence type="ECO:0000256" key="3">
    <source>
        <dbReference type="ARBA" id="ARBA00022679"/>
    </source>
</evidence>
<evidence type="ECO:0000256" key="7">
    <source>
        <dbReference type="ARBA" id="ARBA00023163"/>
    </source>
</evidence>
<feature type="active site" description="Nucleophile; methyl group acceptor from methylphosphotriester" evidence="10">
    <location>
        <position position="40"/>
    </location>
</feature>
<dbReference type="AlphaFoldDB" id="A0A840C1E3"/>
<keyword evidence="14" id="KW-1185">Reference proteome</keyword>
<dbReference type="Gene3D" id="3.40.10.10">
    <property type="entry name" value="DNA Methylphosphotriester Repair Domain"/>
    <property type="match status" value="1"/>
</dbReference>
<dbReference type="PROSITE" id="PS00374">
    <property type="entry name" value="MGMT"/>
    <property type="match status" value="1"/>
</dbReference>
<dbReference type="GO" id="GO:0032259">
    <property type="term" value="P:methylation"/>
    <property type="evidence" value="ECO:0007669"/>
    <property type="project" value="UniProtKB-KW"/>
</dbReference>
<sequence length="357" mass="38346">MNVITRTEPVEDARWQAVLSRDAASDGRFVYAVRTTGVYCRPTCPSRRGRRENVAFYDSCAAAEAAGYRPCRRCRPNEAAAPAASRHAAAVARACRMIDEAEEMPDLAALAAAAGLSPFHFHRVFKAVTGITPRAYGTAQRARRLREELAQADVSVTEAIYGAGFNSNSRFYAASNAMLGMTPTAYRRGGEDAEIRFAIGQSSLGAVLVATSDKGVCAIALGDDPEALARDLQDRFPRASLVGDDPAFADLVARVVGLVDAPSLGLDLPLDLRGTAFQQRVWQALREVPPGSTVSYADLARRIGRPEAVRAVANACAANGLAIAVPCHRVVRRDGDLSGYRWGVERKRALLAREAKA</sequence>
<feature type="binding site" evidence="11">
    <location>
        <position position="71"/>
    </location>
    <ligand>
        <name>Zn(2+)</name>
        <dbReference type="ChEBI" id="CHEBI:29105"/>
    </ligand>
</feature>
<dbReference type="NCBIfam" id="TIGR00589">
    <property type="entry name" value="ogt"/>
    <property type="match status" value="1"/>
</dbReference>
<dbReference type="InterPro" id="IPR035451">
    <property type="entry name" value="Ada-like_dom_sf"/>
</dbReference>
<organism evidence="13 14">
    <name type="scientific">Chelatococcus caeni</name>
    <dbReference type="NCBI Taxonomy" id="1348468"/>
    <lineage>
        <taxon>Bacteria</taxon>
        <taxon>Pseudomonadati</taxon>
        <taxon>Pseudomonadota</taxon>
        <taxon>Alphaproteobacteria</taxon>
        <taxon>Hyphomicrobiales</taxon>
        <taxon>Chelatococcaceae</taxon>
        <taxon>Chelatococcus</taxon>
    </lineage>
</organism>
<dbReference type="InterPro" id="IPR036631">
    <property type="entry name" value="MGMT_N_sf"/>
</dbReference>
<name>A0A840C1E3_9HYPH</name>
<evidence type="ECO:0000313" key="13">
    <source>
        <dbReference type="EMBL" id="MBB4019334.1"/>
    </source>
</evidence>
<dbReference type="Pfam" id="PF01035">
    <property type="entry name" value="DNA_binding_1"/>
    <property type="match status" value="1"/>
</dbReference>
<dbReference type="NCBIfam" id="NF011964">
    <property type="entry name" value="PRK15435.1"/>
    <property type="match status" value="1"/>
</dbReference>
<comment type="cofactor">
    <cofactor evidence="11">
        <name>Zn(2+)</name>
        <dbReference type="ChEBI" id="CHEBI:29105"/>
    </cofactor>
    <text evidence="11">Binds 1 zinc ion per subunit.</text>
</comment>
<dbReference type="PANTHER" id="PTHR10815">
    <property type="entry name" value="METHYLATED-DNA--PROTEIN-CYSTEINE METHYLTRANSFERASE"/>
    <property type="match status" value="1"/>
</dbReference>
<accession>A0A840C1E3</accession>
<comment type="catalytic activity">
    <reaction evidence="9">
        <text>a 6-O-methyl-2'-deoxyguanosine in DNA + L-cysteinyl-[protein] = S-methyl-L-cysteinyl-[protein] + a 2'-deoxyguanosine in DNA</text>
        <dbReference type="Rhea" id="RHEA:24000"/>
        <dbReference type="Rhea" id="RHEA-COMP:10131"/>
        <dbReference type="Rhea" id="RHEA-COMP:10132"/>
        <dbReference type="Rhea" id="RHEA-COMP:11367"/>
        <dbReference type="Rhea" id="RHEA-COMP:11368"/>
        <dbReference type="ChEBI" id="CHEBI:29950"/>
        <dbReference type="ChEBI" id="CHEBI:82612"/>
        <dbReference type="ChEBI" id="CHEBI:85445"/>
        <dbReference type="ChEBI" id="CHEBI:85448"/>
        <dbReference type="EC" id="2.1.1.63"/>
    </reaction>
</comment>
<keyword evidence="11" id="KW-0862">Zinc</keyword>
<evidence type="ECO:0000256" key="9">
    <source>
        <dbReference type="ARBA" id="ARBA00049348"/>
    </source>
</evidence>
<dbReference type="InterPro" id="IPR036388">
    <property type="entry name" value="WH-like_DNA-bd_sf"/>
</dbReference>
<reference evidence="13 14" key="1">
    <citation type="submission" date="2020-08" db="EMBL/GenBank/DDBJ databases">
        <title>Genomic Encyclopedia of Type Strains, Phase IV (KMG-IV): sequencing the most valuable type-strain genomes for metagenomic binning, comparative biology and taxonomic classification.</title>
        <authorList>
            <person name="Goeker M."/>
        </authorList>
    </citation>
    <scope>NUCLEOTIDE SEQUENCE [LARGE SCALE GENOMIC DNA]</scope>
    <source>
        <strain evidence="13 14">DSM 103737</strain>
    </source>
</reference>
<dbReference type="PROSITE" id="PS01124">
    <property type="entry name" value="HTH_ARAC_FAMILY_2"/>
    <property type="match status" value="1"/>
</dbReference>
<dbReference type="Gene3D" id="1.10.10.10">
    <property type="entry name" value="Winged helix-like DNA-binding domain superfamily/Winged helix DNA-binding domain"/>
    <property type="match status" value="1"/>
</dbReference>
<feature type="domain" description="HTH araC/xylS-type" evidence="12">
    <location>
        <begin position="92"/>
        <end position="189"/>
    </location>
</feature>